<dbReference type="PANTHER" id="PTHR44845">
    <property type="entry name" value="CARRIER DOMAIN-CONTAINING PROTEIN"/>
    <property type="match status" value="1"/>
</dbReference>
<dbReference type="Pfam" id="PF00501">
    <property type="entry name" value="AMP-binding"/>
    <property type="match status" value="1"/>
</dbReference>
<dbReference type="Gene3D" id="3.40.50.12780">
    <property type="entry name" value="N-terminal domain of ligase-like"/>
    <property type="match status" value="1"/>
</dbReference>
<dbReference type="InterPro" id="IPR045851">
    <property type="entry name" value="AMP-bd_C_sf"/>
</dbReference>
<dbReference type="CDD" id="cd05930">
    <property type="entry name" value="A_NRPS"/>
    <property type="match status" value="1"/>
</dbReference>
<dbReference type="EMBL" id="JAHXZI010000009">
    <property type="protein sequence ID" value="MBW6435949.1"/>
    <property type="molecule type" value="Genomic_DNA"/>
</dbReference>
<reference evidence="4 5" key="1">
    <citation type="journal article" date="2013" name="Antonie Van Leeuwenhoek">
        <title>Actinoplanes hulinensis sp. nov., a novel actinomycete isolated from soybean root (Glycine max (L.) Merr).</title>
        <authorList>
            <person name="Shen Y."/>
            <person name="Liu C."/>
            <person name="Wang X."/>
            <person name="Zhao J."/>
            <person name="Jia F."/>
            <person name="Zhang Y."/>
            <person name="Wang L."/>
            <person name="Yang D."/>
            <person name="Xiang W."/>
        </authorList>
    </citation>
    <scope>NUCLEOTIDE SEQUENCE [LARGE SCALE GENOMIC DNA]</scope>
    <source>
        <strain evidence="4 5">NEAU-M9</strain>
    </source>
</reference>
<name>A0ABS7B578_9ACTN</name>
<protein>
    <submittedName>
        <fullName evidence="4">Amino acid adenylation domain-containing protein</fullName>
    </submittedName>
</protein>
<keyword evidence="2" id="KW-0597">Phosphoprotein</keyword>
<sequence>MESGSPALHLATVPPAGVGPPLPIPDGASVIDLFEAVAARAPHRPALRHGARTWTFQQLNRYADSVATALAGRGARPGDFAPLVVAEGAEFAVGLLAAMKAGTPFVPIDPRWPRARLAELFRQLSAPVVLSVRATAAVLSGLPAAGNVLEIDGVTVTEDRFDGGRPGPEDLVYGYFTSGSTGTPKCALNRHRGLVNRITAMSHHFGDGAGQIVLQNSKPTFDSSMWQLLWPLTTGGLVILPDRRGILDLEQTCHLLAHHRVTITDFVPSVLGALVDLLELRPELRTELSGLRRMLIGGEEANATVLDRLWTMLPGLRITNTFGPTECSIGSVFHDITSAHGPIPLGTPIPNTAAVVLDDHLRPVPPETVGDIYIGGLCVGAGYLGDPERTARSFLPNPFPQIPGDRIYRTGDLGHHTPDGLLMFDGRRDDQVKIGGVRIELAEVRRTLTTHPSVRAAAVIARGADDSRSLAAFVTLRPGATPPFLLDWLRDRLPPETVPRTLTVVDDIPLTPHGKLDRQALDRLAREAADAAAVEPPATVHEELVASVWREVLGRAEVSVTVPFTDYGGTSLTAHRLSTLLEIREGLPVRLSDLLAAGTVRAQARLFEAGAATPARRVATALLDRDADPAGLIGDDPPKPPALTGRLLLTGATGFIGAHLLAELVTRPGVRLHCLVRARDAAAGAHRLAAALAAYDLTGPLAALGDALADGRIRVVAGDLAAPRLGLGEPAFAELAGDVDAILHAGALVNFLHDYHGHRPANVHGTRELIRLAATGAGCRLHVLSTFSVFPRTVPPAPGALPALETSPDGGYDQSKLVTEHLLARARALGVDSVVYRLGEIWPHRRTGAPNPASLAHSVIYAAARTGVVFPTAARSDHLPVDVLAARLAAAVLGETPPPRDATVHLLRQQGLAFADVFARLAHAGAGPLGYTEFRSRLTALAESDGADDRLVRVAMLLPPPGDDPLTAPPAFDALFTDSSRHVTATGENPAAGGPLPDVAAFLGRLGMTG</sequence>
<evidence type="ECO:0000256" key="1">
    <source>
        <dbReference type="ARBA" id="ARBA00022450"/>
    </source>
</evidence>
<keyword evidence="1" id="KW-0596">Phosphopantetheine</keyword>
<evidence type="ECO:0000259" key="3">
    <source>
        <dbReference type="PROSITE" id="PS50075"/>
    </source>
</evidence>
<dbReference type="InterPro" id="IPR009081">
    <property type="entry name" value="PP-bd_ACP"/>
</dbReference>
<dbReference type="Gene3D" id="3.40.50.720">
    <property type="entry name" value="NAD(P)-binding Rossmann-like Domain"/>
    <property type="match status" value="1"/>
</dbReference>
<evidence type="ECO:0000256" key="2">
    <source>
        <dbReference type="ARBA" id="ARBA00022553"/>
    </source>
</evidence>
<feature type="domain" description="Carrier" evidence="3">
    <location>
        <begin position="536"/>
        <end position="611"/>
    </location>
</feature>
<dbReference type="Pfam" id="PF13193">
    <property type="entry name" value="AMP-binding_C"/>
    <property type="match status" value="1"/>
</dbReference>
<dbReference type="PANTHER" id="PTHR44845:SF6">
    <property type="entry name" value="BETA-ALANINE-ACTIVATING ENZYME"/>
    <property type="match status" value="1"/>
</dbReference>
<dbReference type="Gene3D" id="3.30.300.30">
    <property type="match status" value="1"/>
</dbReference>
<evidence type="ECO:0000313" key="5">
    <source>
        <dbReference type="Proteomes" id="UP001519863"/>
    </source>
</evidence>
<dbReference type="InterPro" id="IPR036291">
    <property type="entry name" value="NAD(P)-bd_dom_sf"/>
</dbReference>
<dbReference type="Pfam" id="PF07993">
    <property type="entry name" value="NAD_binding_4"/>
    <property type="match status" value="1"/>
</dbReference>
<accession>A0ABS7B578</accession>
<dbReference type="NCBIfam" id="TIGR01733">
    <property type="entry name" value="AA-adenyl-dom"/>
    <property type="match status" value="1"/>
</dbReference>
<dbReference type="SUPFAM" id="SSF51735">
    <property type="entry name" value="NAD(P)-binding Rossmann-fold domains"/>
    <property type="match status" value="1"/>
</dbReference>
<dbReference type="InterPro" id="IPR036736">
    <property type="entry name" value="ACP-like_sf"/>
</dbReference>
<comment type="caution">
    <text evidence="4">The sequence shown here is derived from an EMBL/GenBank/DDBJ whole genome shotgun (WGS) entry which is preliminary data.</text>
</comment>
<dbReference type="InterPro" id="IPR010071">
    <property type="entry name" value="AA_adenyl_dom"/>
</dbReference>
<gene>
    <name evidence="4" type="ORF">KZ829_19595</name>
</gene>
<keyword evidence="5" id="KW-1185">Reference proteome</keyword>
<dbReference type="Gene3D" id="1.10.1200.10">
    <property type="entry name" value="ACP-like"/>
    <property type="match status" value="1"/>
</dbReference>
<dbReference type="SUPFAM" id="SSF47336">
    <property type="entry name" value="ACP-like"/>
    <property type="match status" value="1"/>
</dbReference>
<dbReference type="SUPFAM" id="SSF56801">
    <property type="entry name" value="Acetyl-CoA synthetase-like"/>
    <property type="match status" value="1"/>
</dbReference>
<dbReference type="InterPro" id="IPR025110">
    <property type="entry name" value="AMP-bd_C"/>
</dbReference>
<dbReference type="Pfam" id="PF00550">
    <property type="entry name" value="PP-binding"/>
    <property type="match status" value="1"/>
</dbReference>
<dbReference type="InterPro" id="IPR013120">
    <property type="entry name" value="FAR_NAD-bd"/>
</dbReference>
<evidence type="ECO:0000313" key="4">
    <source>
        <dbReference type="EMBL" id="MBW6435949.1"/>
    </source>
</evidence>
<dbReference type="PROSITE" id="PS50075">
    <property type="entry name" value="CARRIER"/>
    <property type="match status" value="1"/>
</dbReference>
<dbReference type="Proteomes" id="UP001519863">
    <property type="component" value="Unassembled WGS sequence"/>
</dbReference>
<organism evidence="4 5">
    <name type="scientific">Actinoplanes hulinensis</name>
    <dbReference type="NCBI Taxonomy" id="1144547"/>
    <lineage>
        <taxon>Bacteria</taxon>
        <taxon>Bacillati</taxon>
        <taxon>Actinomycetota</taxon>
        <taxon>Actinomycetes</taxon>
        <taxon>Micromonosporales</taxon>
        <taxon>Micromonosporaceae</taxon>
        <taxon>Actinoplanes</taxon>
    </lineage>
</organism>
<dbReference type="InterPro" id="IPR042099">
    <property type="entry name" value="ANL_N_sf"/>
</dbReference>
<dbReference type="InterPro" id="IPR000873">
    <property type="entry name" value="AMP-dep_synth/lig_dom"/>
</dbReference>
<proteinExistence type="predicted"/>
<dbReference type="RefSeq" id="WP_220145350.1">
    <property type="nucleotide sequence ID" value="NZ_JAHXZI010000009.1"/>
</dbReference>